<dbReference type="EMBL" id="CP020370">
    <property type="protein sequence ID" value="AUB79527.1"/>
    <property type="molecule type" value="Genomic_DNA"/>
</dbReference>
<dbReference type="InterPro" id="IPR011335">
    <property type="entry name" value="Restrct_endonuc-II-like"/>
</dbReference>
<reference evidence="2 3" key="1">
    <citation type="submission" date="2017-03" db="EMBL/GenBank/DDBJ databases">
        <title>Complete genome sequence of Candidatus 'Thiodictyon syntrophicum' sp. nov. strain Cad16T, a photolithoautotroph purple sulfur bacterium isolated from an alpine meromictic lake.</title>
        <authorList>
            <person name="Luedin S.M."/>
            <person name="Pothier J.F."/>
            <person name="Danza F."/>
            <person name="Storelli N."/>
            <person name="Wittwer M."/>
            <person name="Tonolla M."/>
        </authorList>
    </citation>
    <scope>NUCLEOTIDE SEQUENCE [LARGE SCALE GENOMIC DNA]</scope>
    <source>
        <strain evidence="2 3">Cad16T</strain>
    </source>
</reference>
<evidence type="ECO:0000313" key="2">
    <source>
        <dbReference type="EMBL" id="AUB79527.1"/>
    </source>
</evidence>
<dbReference type="Proteomes" id="UP000232638">
    <property type="component" value="Chromosome"/>
</dbReference>
<gene>
    <name evidence="2" type="ORF">THSYN_00165</name>
</gene>
<dbReference type="AlphaFoldDB" id="A0A2K8U1V9"/>
<dbReference type="InterPro" id="IPR012296">
    <property type="entry name" value="Nuclease_put_TT1808"/>
</dbReference>
<sequence>MEAYKLSTIADLMESPEERVELINGEIVRRPMARAEHGIVQHRAGVELGPCDRKSGPGGWWIITEVSVNYDLHQCPSHDLAGWRNERMPERPHGVIELTPDWVCEILSPGHERKDTLTIFLLLQRHRVPFYWLIWPEDRTLVAYRLDGDHYRVIATLSEPVRARIPPFDEIELDLAYLLGE</sequence>
<dbReference type="PANTHER" id="PTHR34107:SF1">
    <property type="entry name" value="SLL0198 PROTEIN"/>
    <property type="match status" value="1"/>
</dbReference>
<proteinExistence type="predicted"/>
<protein>
    <recommendedName>
        <fullName evidence="1">Putative restriction endonuclease domain-containing protein</fullName>
    </recommendedName>
</protein>
<organism evidence="2 3">
    <name type="scientific">Candidatus Thiodictyon syntrophicum</name>
    <dbReference type="NCBI Taxonomy" id="1166950"/>
    <lineage>
        <taxon>Bacteria</taxon>
        <taxon>Pseudomonadati</taxon>
        <taxon>Pseudomonadota</taxon>
        <taxon>Gammaproteobacteria</taxon>
        <taxon>Chromatiales</taxon>
        <taxon>Chromatiaceae</taxon>
        <taxon>Thiodictyon</taxon>
    </lineage>
</organism>
<dbReference type="InterPro" id="IPR008538">
    <property type="entry name" value="Uma2"/>
</dbReference>
<evidence type="ECO:0000313" key="3">
    <source>
        <dbReference type="Proteomes" id="UP000232638"/>
    </source>
</evidence>
<dbReference type="SUPFAM" id="SSF52980">
    <property type="entry name" value="Restriction endonuclease-like"/>
    <property type="match status" value="1"/>
</dbReference>
<dbReference type="Gene3D" id="3.90.1570.10">
    <property type="entry name" value="tt1808, chain A"/>
    <property type="match status" value="1"/>
</dbReference>
<evidence type="ECO:0000259" key="1">
    <source>
        <dbReference type="Pfam" id="PF05685"/>
    </source>
</evidence>
<dbReference type="CDD" id="cd06260">
    <property type="entry name" value="DUF820-like"/>
    <property type="match status" value="1"/>
</dbReference>
<dbReference type="Pfam" id="PF05685">
    <property type="entry name" value="Uma2"/>
    <property type="match status" value="1"/>
</dbReference>
<accession>A0A2K8U1V9</accession>
<dbReference type="PANTHER" id="PTHR34107">
    <property type="entry name" value="SLL0198 PROTEIN-RELATED"/>
    <property type="match status" value="1"/>
</dbReference>
<keyword evidence="3" id="KW-1185">Reference proteome</keyword>
<dbReference type="OrthoDB" id="461333at2"/>
<dbReference type="KEGG" id="tsy:THSYN_00165"/>
<name>A0A2K8U1V9_9GAMM</name>
<feature type="domain" description="Putative restriction endonuclease" evidence="1">
    <location>
        <begin position="14"/>
        <end position="175"/>
    </location>
</feature>
<dbReference type="RefSeq" id="WP_100917348.1">
    <property type="nucleotide sequence ID" value="NZ_CP020370.1"/>
</dbReference>